<evidence type="ECO:0000256" key="1">
    <source>
        <dbReference type="ARBA" id="ARBA00022729"/>
    </source>
</evidence>
<dbReference type="InterPro" id="IPR036415">
    <property type="entry name" value="Lamin_tail_dom_sf"/>
</dbReference>
<dbReference type="InterPro" id="IPR001322">
    <property type="entry name" value="Lamin_tail_dom"/>
</dbReference>
<dbReference type="Gene3D" id="2.60.40.1220">
    <property type="match status" value="1"/>
</dbReference>
<dbReference type="Proteomes" id="UP000426027">
    <property type="component" value="Chromosome"/>
</dbReference>
<dbReference type="KEGG" id="fls:GLV81_01040"/>
<dbReference type="Gene3D" id="2.60.40.1260">
    <property type="entry name" value="Lamin Tail domain"/>
    <property type="match status" value="1"/>
</dbReference>
<reference evidence="3 4" key="1">
    <citation type="submission" date="2019-11" db="EMBL/GenBank/DDBJ databases">
        <authorList>
            <person name="Im W.T."/>
        </authorList>
    </citation>
    <scope>NUCLEOTIDE SEQUENCE [LARGE SCALE GENOMIC DNA]</scope>
    <source>
        <strain evidence="3 4">SB-02</strain>
    </source>
</reference>
<accession>A0A6I6G9Z6</accession>
<dbReference type="Pfam" id="PF00932">
    <property type="entry name" value="LTD"/>
    <property type="match status" value="1"/>
</dbReference>
<dbReference type="PROSITE" id="PS51841">
    <property type="entry name" value="LTD"/>
    <property type="match status" value="1"/>
</dbReference>
<proteinExistence type="predicted"/>
<dbReference type="InterPro" id="IPR014755">
    <property type="entry name" value="Cu-Rt/internalin_Ig-like"/>
</dbReference>
<dbReference type="AlphaFoldDB" id="A0A6I6G9Z6"/>
<dbReference type="InterPro" id="IPR032812">
    <property type="entry name" value="SbsA_Ig"/>
</dbReference>
<evidence type="ECO:0000259" key="2">
    <source>
        <dbReference type="PROSITE" id="PS51841"/>
    </source>
</evidence>
<feature type="domain" description="LTD" evidence="2">
    <location>
        <begin position="26"/>
        <end position="140"/>
    </location>
</feature>
<sequence length="308" mass="32510">MKGKFPWLLLVIVCTIVCSENILAQSRYSIVISEIMADPTPQIGLPNAEWIELRNASSTAINLQGFRLQKPGSTASGAMPSLLLAPDSCVVVCTASQVAGLSVFGRTISVTSFPSLSNDADELMLLAPNGSVMHAVSYSSSWYNNAVKADGGWTLEMIDVKNACTGTGNWTASTDAKGGTPGAINSTNKVNADSHAPRLLYAAASNVLVAQLVFDETMDSSRLATSSNYQISNGINVITATPVAPFFNRVNLLLSAPLMGNTIYTVDANNVTDCSGNAVNNNFSRVKLGSFSTADSNDVVVNEILFNP</sequence>
<evidence type="ECO:0000313" key="4">
    <source>
        <dbReference type="Proteomes" id="UP000426027"/>
    </source>
</evidence>
<name>A0A6I6G9Z6_9BACT</name>
<keyword evidence="4" id="KW-1185">Reference proteome</keyword>
<dbReference type="EMBL" id="CP046566">
    <property type="protein sequence ID" value="QGW26870.1"/>
    <property type="molecule type" value="Genomic_DNA"/>
</dbReference>
<dbReference type="SUPFAM" id="SSF74853">
    <property type="entry name" value="Lamin A/C globular tail domain"/>
    <property type="match status" value="1"/>
</dbReference>
<keyword evidence="1" id="KW-0732">Signal</keyword>
<evidence type="ECO:0000313" key="3">
    <source>
        <dbReference type="EMBL" id="QGW26870.1"/>
    </source>
</evidence>
<organism evidence="3 4">
    <name type="scientific">Phnomibacter ginsenosidimutans</name>
    <dbReference type="NCBI Taxonomy" id="2676868"/>
    <lineage>
        <taxon>Bacteria</taxon>
        <taxon>Pseudomonadati</taxon>
        <taxon>Bacteroidota</taxon>
        <taxon>Chitinophagia</taxon>
        <taxon>Chitinophagales</taxon>
        <taxon>Chitinophagaceae</taxon>
        <taxon>Phnomibacter</taxon>
    </lineage>
</organism>
<dbReference type="Pfam" id="PF13205">
    <property type="entry name" value="Big_5"/>
    <property type="match status" value="1"/>
</dbReference>
<dbReference type="RefSeq" id="WP_157476048.1">
    <property type="nucleotide sequence ID" value="NZ_CP046566.1"/>
</dbReference>
<protein>
    <recommendedName>
        <fullName evidence="2">LTD domain-containing protein</fullName>
    </recommendedName>
</protein>
<gene>
    <name evidence="3" type="ORF">GLV81_01040</name>
</gene>